<evidence type="ECO:0000256" key="2">
    <source>
        <dbReference type="ARBA" id="ARBA00022692"/>
    </source>
</evidence>
<organism evidence="8 9">
    <name type="scientific">Paenibacillus abyssi</name>
    <dbReference type="NCBI Taxonomy" id="1340531"/>
    <lineage>
        <taxon>Bacteria</taxon>
        <taxon>Bacillati</taxon>
        <taxon>Bacillota</taxon>
        <taxon>Bacilli</taxon>
        <taxon>Bacillales</taxon>
        <taxon>Paenibacillaceae</taxon>
        <taxon>Paenibacillus</taxon>
    </lineage>
</organism>
<proteinExistence type="predicted"/>
<reference evidence="8" key="1">
    <citation type="journal article" date="2014" name="Int. J. Syst. Evol. Microbiol.">
        <title>Complete genome sequence of Corynebacterium casei LMG S-19264T (=DSM 44701T), isolated from a smear-ripened cheese.</title>
        <authorList>
            <consortium name="US DOE Joint Genome Institute (JGI-PGF)"/>
            <person name="Walter F."/>
            <person name="Albersmeier A."/>
            <person name="Kalinowski J."/>
            <person name="Ruckert C."/>
        </authorList>
    </citation>
    <scope>NUCLEOTIDE SEQUENCE</scope>
    <source>
        <strain evidence="8">CGMCC 1.12987</strain>
    </source>
</reference>
<evidence type="ECO:0000256" key="4">
    <source>
        <dbReference type="ARBA" id="ARBA00023136"/>
    </source>
</evidence>
<keyword evidence="2 6" id="KW-0812">Transmembrane</keyword>
<dbReference type="RefSeq" id="WP_188533116.1">
    <property type="nucleotide sequence ID" value="NZ_BMGR01000017.1"/>
</dbReference>
<feature type="transmembrane region" description="Helical" evidence="6">
    <location>
        <begin position="145"/>
        <end position="162"/>
    </location>
</feature>
<dbReference type="AlphaFoldDB" id="A0A917LGS1"/>
<protein>
    <recommendedName>
        <fullName evidence="5">Signal peptidase I</fullName>
        <ecNumber evidence="5">3.4.21.89</ecNumber>
    </recommendedName>
</protein>
<evidence type="ECO:0000256" key="6">
    <source>
        <dbReference type="SAM" id="Phobius"/>
    </source>
</evidence>
<keyword evidence="9" id="KW-1185">Reference proteome</keyword>
<keyword evidence="3 6" id="KW-1133">Transmembrane helix</keyword>
<dbReference type="GO" id="GO:0009003">
    <property type="term" value="F:signal peptidase activity"/>
    <property type="evidence" value="ECO:0007669"/>
    <property type="project" value="UniProtKB-EC"/>
</dbReference>
<evidence type="ECO:0000256" key="3">
    <source>
        <dbReference type="ARBA" id="ARBA00022989"/>
    </source>
</evidence>
<reference evidence="8" key="2">
    <citation type="submission" date="2020-09" db="EMBL/GenBank/DDBJ databases">
        <authorList>
            <person name="Sun Q."/>
            <person name="Zhou Y."/>
        </authorList>
    </citation>
    <scope>NUCLEOTIDE SEQUENCE</scope>
    <source>
        <strain evidence="8">CGMCC 1.12987</strain>
    </source>
</reference>
<accession>A0A917LGS1</accession>
<feature type="transmembrane region" description="Helical" evidence="6">
    <location>
        <begin position="7"/>
        <end position="29"/>
    </location>
</feature>
<dbReference type="PANTHER" id="PTHR10806">
    <property type="entry name" value="SIGNAL PEPTIDASE COMPLEX CATALYTIC SUBUNIT SEC11"/>
    <property type="match status" value="1"/>
</dbReference>
<dbReference type="PANTHER" id="PTHR10806:SF6">
    <property type="entry name" value="SIGNAL PEPTIDASE COMPLEX CATALYTIC SUBUNIT SEC11"/>
    <property type="match status" value="1"/>
</dbReference>
<dbReference type="CDD" id="cd06530">
    <property type="entry name" value="S26_SPase_I"/>
    <property type="match status" value="1"/>
</dbReference>
<dbReference type="Proteomes" id="UP000644756">
    <property type="component" value="Unassembled WGS sequence"/>
</dbReference>
<dbReference type="GO" id="GO:0004252">
    <property type="term" value="F:serine-type endopeptidase activity"/>
    <property type="evidence" value="ECO:0007669"/>
    <property type="project" value="UniProtKB-UniRule"/>
</dbReference>
<dbReference type="GO" id="GO:0006465">
    <property type="term" value="P:signal peptide processing"/>
    <property type="evidence" value="ECO:0007669"/>
    <property type="project" value="UniProtKB-UniRule"/>
</dbReference>
<evidence type="ECO:0000313" key="8">
    <source>
        <dbReference type="EMBL" id="GGG21569.1"/>
    </source>
</evidence>
<feature type="domain" description="Peptidase S26" evidence="7">
    <location>
        <begin position="12"/>
        <end position="74"/>
    </location>
</feature>
<comment type="caution">
    <text evidence="8">The sequence shown here is derived from an EMBL/GenBank/DDBJ whole genome shotgun (WGS) entry which is preliminary data.</text>
</comment>
<dbReference type="InterPro" id="IPR019533">
    <property type="entry name" value="Peptidase_S26"/>
</dbReference>
<dbReference type="EMBL" id="BMGR01000017">
    <property type="protein sequence ID" value="GGG21569.1"/>
    <property type="molecule type" value="Genomic_DNA"/>
</dbReference>
<sequence length="234" mass="26402">MKKMTGYIGRAVTFMFFAAMVAIVLYFQFATPPFAAVPSRSMEPVLHIGTLILVEKADVRQLGEGDIVVVEVPGLVQERYNYPSLIVHRIVRVDRNDSTTTYRIKGDNNPAEDPFTVLPEHIQGAVNHSIPNLGYPILFLHSKQGFYFVISSFAIYLLYVLSGKIEQAGTGLKRGISMLFIGEAIRRINELEQGHTEQMLSLQKELQQQRQLTEKLIEMISQDSQSGEFAKHDK</sequence>
<evidence type="ECO:0000256" key="5">
    <source>
        <dbReference type="NCBIfam" id="TIGR02228"/>
    </source>
</evidence>
<dbReference type="Pfam" id="PF10502">
    <property type="entry name" value="Peptidase_S26"/>
    <property type="match status" value="1"/>
</dbReference>
<dbReference type="SUPFAM" id="SSF51306">
    <property type="entry name" value="LexA/Signal peptidase"/>
    <property type="match status" value="1"/>
</dbReference>
<comment type="subcellular location">
    <subcellularLocation>
        <location evidence="1">Membrane</location>
    </subcellularLocation>
</comment>
<dbReference type="EC" id="3.4.21.89" evidence="5"/>
<dbReference type="GO" id="GO:0016020">
    <property type="term" value="C:membrane"/>
    <property type="evidence" value="ECO:0007669"/>
    <property type="project" value="UniProtKB-SubCell"/>
</dbReference>
<evidence type="ECO:0000313" key="9">
    <source>
        <dbReference type="Proteomes" id="UP000644756"/>
    </source>
</evidence>
<dbReference type="NCBIfam" id="TIGR02228">
    <property type="entry name" value="sigpep_I_arch"/>
    <property type="match status" value="1"/>
</dbReference>
<evidence type="ECO:0000259" key="7">
    <source>
        <dbReference type="Pfam" id="PF10502"/>
    </source>
</evidence>
<dbReference type="InterPro" id="IPR036286">
    <property type="entry name" value="LexA/Signal_pep-like_sf"/>
</dbReference>
<gene>
    <name evidence="8" type="ORF">GCM10010916_42850</name>
</gene>
<keyword evidence="4 6" id="KW-0472">Membrane</keyword>
<dbReference type="InterPro" id="IPR001733">
    <property type="entry name" value="Peptidase_S26B"/>
</dbReference>
<name>A0A917LGS1_9BACL</name>
<dbReference type="Gene3D" id="2.10.109.10">
    <property type="entry name" value="Umud Fragment, subunit A"/>
    <property type="match status" value="1"/>
</dbReference>
<evidence type="ECO:0000256" key="1">
    <source>
        <dbReference type="ARBA" id="ARBA00004370"/>
    </source>
</evidence>